<proteinExistence type="predicted"/>
<keyword evidence="2 4" id="KW-0418">Kinase</keyword>
<dbReference type="PROSITE" id="PS00583">
    <property type="entry name" value="PFKB_KINASES_1"/>
    <property type="match status" value="1"/>
</dbReference>
<dbReference type="PANTHER" id="PTHR10584">
    <property type="entry name" value="SUGAR KINASE"/>
    <property type="match status" value="1"/>
</dbReference>
<dbReference type="InterPro" id="IPR029056">
    <property type="entry name" value="Ribokinase-like"/>
</dbReference>
<evidence type="ECO:0000256" key="1">
    <source>
        <dbReference type="ARBA" id="ARBA00022679"/>
    </source>
</evidence>
<feature type="domain" description="Carbohydrate kinase PfkB" evidence="3">
    <location>
        <begin position="1"/>
        <end position="275"/>
    </location>
</feature>
<sequence>MSKIVIAGITQFETVIKVDSIPFDMDRMIHDSPIYVGGGGDAMNEAFALTTLGDQVYFMSVVGQDQNVEVFNPPDFKVHINTDYILPVMKSTPSEIIFFDNDQHQLIFQDLKDIRQAKYDMSMVRPIMAEADLLLVSNANFCRPFIHYALSAGKKIALNMRSYSKEKEKYNADFLENADIIYISDDTIEGDPYEFIDDFARRYDPEIIILGQGKTGLILYDRDRHVKFHYNSVKTNEVVNSLGAGNALISGFIHYYLETKDSVNAIKNGLLYASYKTGFMRTCEGFLTPEQVEQWRDLIWKTQSVTDMYGIEVPEN</sequence>
<keyword evidence="1" id="KW-0808">Transferase</keyword>
<dbReference type="SUPFAM" id="SSF53613">
    <property type="entry name" value="Ribokinase-like"/>
    <property type="match status" value="1"/>
</dbReference>
<evidence type="ECO:0000259" key="3">
    <source>
        <dbReference type="Pfam" id="PF00294"/>
    </source>
</evidence>
<protein>
    <submittedName>
        <fullName evidence="4">Ribokinase</fullName>
    </submittedName>
</protein>
<dbReference type="OrthoDB" id="9813569at2"/>
<dbReference type="eggNOG" id="COG0524">
    <property type="taxonomic scope" value="Bacteria"/>
</dbReference>
<dbReference type="EMBL" id="FOGJ01000026">
    <property type="protein sequence ID" value="SES27588.1"/>
    <property type="molecule type" value="Genomic_DNA"/>
</dbReference>
<dbReference type="GO" id="GO:0016301">
    <property type="term" value="F:kinase activity"/>
    <property type="evidence" value="ECO:0007669"/>
    <property type="project" value="UniProtKB-KW"/>
</dbReference>
<dbReference type="InterPro" id="IPR002173">
    <property type="entry name" value="Carboh/pur_kinase_PfkB_CS"/>
</dbReference>
<accession>A0A1H9W180</accession>
<dbReference type="Gene3D" id="3.40.1190.20">
    <property type="match status" value="1"/>
</dbReference>
<dbReference type="AlphaFoldDB" id="A0A1H9W180"/>
<reference evidence="4 5" key="1">
    <citation type="submission" date="2016-10" db="EMBL/GenBank/DDBJ databases">
        <authorList>
            <person name="de Groot N.N."/>
        </authorList>
    </citation>
    <scope>NUCLEOTIDE SEQUENCE [LARGE SCALE GENOMIC DNA]</scope>
    <source>
        <strain evidence="4 5">AR40</strain>
    </source>
</reference>
<evidence type="ECO:0000256" key="2">
    <source>
        <dbReference type="ARBA" id="ARBA00022777"/>
    </source>
</evidence>
<dbReference type="PANTHER" id="PTHR10584:SF166">
    <property type="entry name" value="RIBOKINASE"/>
    <property type="match status" value="1"/>
</dbReference>
<evidence type="ECO:0000313" key="4">
    <source>
        <dbReference type="EMBL" id="SES27588.1"/>
    </source>
</evidence>
<gene>
    <name evidence="4" type="ORF">SAMN04487884_12645</name>
</gene>
<dbReference type="RefSeq" id="WP_022756994.1">
    <property type="nucleotide sequence ID" value="NZ_FOGJ01000026.1"/>
</dbReference>
<organism evidence="4 5">
    <name type="scientific">Butyrivibrio fibrisolvens</name>
    <dbReference type="NCBI Taxonomy" id="831"/>
    <lineage>
        <taxon>Bacteria</taxon>
        <taxon>Bacillati</taxon>
        <taxon>Bacillota</taxon>
        <taxon>Clostridia</taxon>
        <taxon>Lachnospirales</taxon>
        <taxon>Lachnospiraceae</taxon>
        <taxon>Butyrivibrio</taxon>
    </lineage>
</organism>
<evidence type="ECO:0000313" key="5">
    <source>
        <dbReference type="Proteomes" id="UP000182584"/>
    </source>
</evidence>
<dbReference type="Pfam" id="PF00294">
    <property type="entry name" value="PfkB"/>
    <property type="match status" value="1"/>
</dbReference>
<dbReference type="InterPro" id="IPR011611">
    <property type="entry name" value="PfkB_dom"/>
</dbReference>
<name>A0A1H9W180_BUTFI</name>
<dbReference type="Proteomes" id="UP000182584">
    <property type="component" value="Unassembled WGS sequence"/>
</dbReference>